<proteinExistence type="predicted"/>
<dbReference type="InterPro" id="IPR013106">
    <property type="entry name" value="Ig_V-set"/>
</dbReference>
<comment type="subunit">
    <text evidence="9">Immunoglobulins are composed of two identical heavy chains and two identical light chains; disulfide-linked.</text>
</comment>
<evidence type="ECO:0000256" key="4">
    <source>
        <dbReference type="ARBA" id="ARBA00022525"/>
    </source>
</evidence>
<keyword evidence="10" id="KW-1280">Immunoglobulin</keyword>
<dbReference type="GO" id="GO:0005886">
    <property type="term" value="C:plasma membrane"/>
    <property type="evidence" value="ECO:0007669"/>
    <property type="project" value="UniProtKB-SubCell"/>
</dbReference>
<name>A0A2K6Q0J6_RHIRO</name>
<dbReference type="GO" id="GO:0005576">
    <property type="term" value="C:extracellular region"/>
    <property type="evidence" value="ECO:0007669"/>
    <property type="project" value="UniProtKB-SubCell"/>
</dbReference>
<dbReference type="InterPro" id="IPR050199">
    <property type="entry name" value="IgHV"/>
</dbReference>
<dbReference type="PANTHER" id="PTHR23266">
    <property type="entry name" value="IMMUNOGLOBULIN HEAVY CHAIN"/>
    <property type="match status" value="1"/>
</dbReference>
<evidence type="ECO:0000256" key="6">
    <source>
        <dbReference type="ARBA" id="ARBA00023130"/>
    </source>
</evidence>
<feature type="domain" description="Ig-like" evidence="11">
    <location>
        <begin position="1"/>
        <end position="77"/>
    </location>
</feature>
<dbReference type="Gene3D" id="2.60.40.10">
    <property type="entry name" value="Immunoglobulins"/>
    <property type="match status" value="2"/>
</dbReference>
<evidence type="ECO:0000256" key="9">
    <source>
        <dbReference type="ARBA" id="ARBA00038737"/>
    </source>
</evidence>
<dbReference type="OMA" id="SAEIYYF"/>
<reference evidence="12" key="2">
    <citation type="submission" date="2025-09" db="UniProtKB">
        <authorList>
            <consortium name="Ensembl"/>
        </authorList>
    </citation>
    <scope>IDENTIFICATION</scope>
</reference>
<dbReference type="InterPro" id="IPR007110">
    <property type="entry name" value="Ig-like_dom"/>
</dbReference>
<evidence type="ECO:0000256" key="3">
    <source>
        <dbReference type="ARBA" id="ARBA00022475"/>
    </source>
</evidence>
<evidence type="ECO:0000256" key="8">
    <source>
        <dbReference type="ARBA" id="ARBA00023319"/>
    </source>
</evidence>
<evidence type="ECO:0000256" key="7">
    <source>
        <dbReference type="ARBA" id="ARBA00023136"/>
    </source>
</evidence>
<reference evidence="12" key="1">
    <citation type="submission" date="2025-08" db="UniProtKB">
        <authorList>
            <consortium name="Ensembl"/>
        </authorList>
    </citation>
    <scope>IDENTIFICATION</scope>
</reference>
<sequence length="77" mass="8377">EVQLVESGGGVVQPEGSLRLSCAASGFTFDDYGMDWVRQAPGKGLGQFTIFRNSSKNSLHLQMNSLRAEDTALYYCA</sequence>
<evidence type="ECO:0000259" key="11">
    <source>
        <dbReference type="PROSITE" id="PS50835"/>
    </source>
</evidence>
<evidence type="ECO:0000313" key="13">
    <source>
        <dbReference type="Proteomes" id="UP000233200"/>
    </source>
</evidence>
<evidence type="ECO:0000256" key="10">
    <source>
        <dbReference type="ARBA" id="ARBA00043265"/>
    </source>
</evidence>
<protein>
    <submittedName>
        <fullName evidence="12">Immunoglobulin heavy variable 3-20</fullName>
    </submittedName>
</protein>
<keyword evidence="13" id="KW-1185">Reference proteome</keyword>
<dbReference type="InterPro" id="IPR013783">
    <property type="entry name" value="Ig-like_fold"/>
</dbReference>
<dbReference type="Proteomes" id="UP000233200">
    <property type="component" value="Unplaced"/>
</dbReference>
<dbReference type="AlphaFoldDB" id="A0A2K6Q0J6"/>
<dbReference type="PROSITE" id="PS50835">
    <property type="entry name" value="IG_LIKE"/>
    <property type="match status" value="1"/>
</dbReference>
<evidence type="ECO:0000256" key="2">
    <source>
        <dbReference type="ARBA" id="ARBA00004613"/>
    </source>
</evidence>
<evidence type="ECO:0000256" key="5">
    <source>
        <dbReference type="ARBA" id="ARBA00022859"/>
    </source>
</evidence>
<dbReference type="SUPFAM" id="SSF48726">
    <property type="entry name" value="Immunoglobulin"/>
    <property type="match status" value="1"/>
</dbReference>
<comment type="subcellular location">
    <subcellularLocation>
        <location evidence="1">Cell membrane</location>
    </subcellularLocation>
    <subcellularLocation>
        <location evidence="2">Secreted</location>
    </subcellularLocation>
</comment>
<evidence type="ECO:0000256" key="1">
    <source>
        <dbReference type="ARBA" id="ARBA00004236"/>
    </source>
</evidence>
<dbReference type="GeneTree" id="ENSGT01050000244871"/>
<keyword evidence="4" id="KW-0964">Secreted</keyword>
<keyword evidence="8" id="KW-0393">Immunoglobulin domain</keyword>
<keyword evidence="6" id="KW-1064">Adaptive immunity</keyword>
<keyword evidence="5" id="KW-0391">Immunity</keyword>
<keyword evidence="7" id="KW-0472">Membrane</keyword>
<dbReference type="SMART" id="SM00406">
    <property type="entry name" value="IGv"/>
    <property type="match status" value="1"/>
</dbReference>
<organism evidence="12 13">
    <name type="scientific">Rhinopithecus roxellana</name>
    <name type="common">Golden snub-nosed monkey</name>
    <name type="synonym">Pygathrix roxellana</name>
    <dbReference type="NCBI Taxonomy" id="61622"/>
    <lineage>
        <taxon>Eukaryota</taxon>
        <taxon>Metazoa</taxon>
        <taxon>Chordata</taxon>
        <taxon>Craniata</taxon>
        <taxon>Vertebrata</taxon>
        <taxon>Euteleostomi</taxon>
        <taxon>Mammalia</taxon>
        <taxon>Eutheria</taxon>
        <taxon>Euarchontoglires</taxon>
        <taxon>Primates</taxon>
        <taxon>Haplorrhini</taxon>
        <taxon>Catarrhini</taxon>
        <taxon>Cercopithecidae</taxon>
        <taxon>Colobinae</taxon>
        <taxon>Rhinopithecus</taxon>
    </lineage>
</organism>
<keyword evidence="3" id="KW-1003">Cell membrane</keyword>
<accession>A0A2K6Q0J6</accession>
<dbReference type="GO" id="GO:0019814">
    <property type="term" value="C:immunoglobulin complex"/>
    <property type="evidence" value="ECO:0007669"/>
    <property type="project" value="UniProtKB-KW"/>
</dbReference>
<dbReference type="InterPro" id="IPR036179">
    <property type="entry name" value="Ig-like_dom_sf"/>
</dbReference>
<dbReference type="GO" id="GO:0002250">
    <property type="term" value="P:adaptive immune response"/>
    <property type="evidence" value="ECO:0007669"/>
    <property type="project" value="UniProtKB-KW"/>
</dbReference>
<evidence type="ECO:0000313" key="12">
    <source>
        <dbReference type="Ensembl" id="ENSRROP00000022298.1"/>
    </source>
</evidence>
<dbReference type="Ensembl" id="ENSRROT00000046495.1">
    <property type="protein sequence ID" value="ENSRROP00000022298.1"/>
    <property type="gene ID" value="ENSRROG00000035021.1"/>
</dbReference>